<dbReference type="InterPro" id="IPR001054">
    <property type="entry name" value="A/G_cyclase"/>
</dbReference>
<dbReference type="PANTHER" id="PTHR43081:SF11">
    <property type="entry name" value="BLR2264 PROTEIN"/>
    <property type="match status" value="1"/>
</dbReference>
<dbReference type="GO" id="GO:0006171">
    <property type="term" value="P:cAMP biosynthetic process"/>
    <property type="evidence" value="ECO:0007669"/>
    <property type="project" value="TreeGrafter"/>
</dbReference>
<dbReference type="EMBL" id="ACCU02000003">
    <property type="protein sequence ID" value="EEE46412.1"/>
    <property type="molecule type" value="Genomic_DNA"/>
</dbReference>
<protein>
    <submittedName>
        <fullName evidence="2">Adenylate cyclase, family 3 (Some protein containing HAMP domain)</fullName>
        <ecNumber evidence="2">4.6.1.1</ecNumber>
    </submittedName>
</protein>
<dbReference type="Proteomes" id="UP000004703">
    <property type="component" value="Chromosome"/>
</dbReference>
<dbReference type="RefSeq" id="WP_008195009.1">
    <property type="nucleotide sequence ID" value="NZ_CM011002.1"/>
</dbReference>
<reference evidence="2 3" key="1">
    <citation type="submission" date="2008-01" db="EMBL/GenBank/DDBJ databases">
        <authorList>
            <person name="Wagner-Dobler I."/>
            <person name="Ferriera S."/>
            <person name="Johnson J."/>
            <person name="Kravitz S."/>
            <person name="Beeson K."/>
            <person name="Sutton G."/>
            <person name="Rogers Y.-H."/>
            <person name="Friedman R."/>
            <person name="Frazier M."/>
            <person name="Venter J.C."/>
        </authorList>
    </citation>
    <scope>NUCLEOTIDE SEQUENCE [LARGE SCALE GENOMIC DNA]</scope>
    <source>
        <strain evidence="3">DSM 17067 / NCIMB 14079 / DFL-11</strain>
    </source>
</reference>
<dbReference type="InterPro" id="IPR029787">
    <property type="entry name" value="Nucleotide_cyclase"/>
</dbReference>
<name>A0A5E8H3H6_ROSAD</name>
<comment type="caution">
    <text evidence="2">The sequence shown here is derived from an EMBL/GenBank/DDBJ whole genome shotgun (WGS) entry which is preliminary data.</text>
</comment>
<organism evidence="2 3">
    <name type="scientific">Roseibium alexandrii (strain DSM 17067 / NCIMB 14079 / DFL-11)</name>
    <name type="common">Labrenzia alexandrii</name>
    <dbReference type="NCBI Taxonomy" id="244592"/>
    <lineage>
        <taxon>Bacteria</taxon>
        <taxon>Pseudomonadati</taxon>
        <taxon>Pseudomonadota</taxon>
        <taxon>Alphaproteobacteria</taxon>
        <taxon>Hyphomicrobiales</taxon>
        <taxon>Stappiaceae</taxon>
        <taxon>Roseibium</taxon>
    </lineage>
</organism>
<dbReference type="GO" id="GO:0004016">
    <property type="term" value="F:adenylate cyclase activity"/>
    <property type="evidence" value="ECO:0007669"/>
    <property type="project" value="UniProtKB-EC"/>
</dbReference>
<evidence type="ECO:0000259" key="1">
    <source>
        <dbReference type="PROSITE" id="PS50125"/>
    </source>
</evidence>
<dbReference type="CDD" id="cd07302">
    <property type="entry name" value="CHD"/>
    <property type="match status" value="1"/>
</dbReference>
<dbReference type="GO" id="GO:0035556">
    <property type="term" value="P:intracellular signal transduction"/>
    <property type="evidence" value="ECO:0007669"/>
    <property type="project" value="InterPro"/>
</dbReference>
<dbReference type="EC" id="4.6.1.1" evidence="2"/>
<dbReference type="SMART" id="SM00044">
    <property type="entry name" value="CYCc"/>
    <property type="match status" value="1"/>
</dbReference>
<dbReference type="Gene3D" id="3.30.70.1230">
    <property type="entry name" value="Nucleotide cyclase"/>
    <property type="match status" value="1"/>
</dbReference>
<gene>
    <name evidence="2" type="ORF">SADFL11_3701</name>
</gene>
<dbReference type="PANTHER" id="PTHR43081">
    <property type="entry name" value="ADENYLATE CYCLASE, TERMINAL-DIFFERENTIATION SPECIFIC-RELATED"/>
    <property type="match status" value="1"/>
</dbReference>
<evidence type="ECO:0000313" key="3">
    <source>
        <dbReference type="Proteomes" id="UP000004703"/>
    </source>
</evidence>
<dbReference type="PROSITE" id="PS50125">
    <property type="entry name" value="GUANYLATE_CYCLASE_2"/>
    <property type="match status" value="1"/>
</dbReference>
<accession>A0A5E8H3H6</accession>
<dbReference type="Pfam" id="PF00211">
    <property type="entry name" value="Guanylate_cyc"/>
    <property type="match status" value="1"/>
</dbReference>
<reference evidence="2 3" key="2">
    <citation type="submission" date="2013-04" db="EMBL/GenBank/DDBJ databases">
        <authorList>
            <person name="Fiebig A."/>
            <person name="Pradella S."/>
            <person name="Wagner-Doebler I."/>
        </authorList>
    </citation>
    <scope>NUCLEOTIDE SEQUENCE [LARGE SCALE GENOMIC DNA]</scope>
    <source>
        <strain evidence="3">DSM 17067 / NCIMB 14079 / DFL-11</strain>
    </source>
</reference>
<dbReference type="AlphaFoldDB" id="A0A5E8H3H6"/>
<dbReference type="InterPro" id="IPR050697">
    <property type="entry name" value="Adenylyl/Guanylyl_Cyclase_3/4"/>
</dbReference>
<keyword evidence="2" id="KW-0456">Lyase</keyword>
<sequence length="383" mass="42004">MTATDDQKAQAQLINWIMTEGPRQSSPSGLLHSFCLKMCEAGVRVDRSTLGAPILHPVAKSSFVFWDSETGTHERWFTYAPDQLEMLKASPIHKIYTLGEPSSLRLDQQHQRDLYPIGADLWAEGYYQYEALPLKFSDDTYKVLTLATKSPDGFSETNQRLIEATVPALTLVFEGFIARNTARTLMETYVGQRAGLRVLDGEIARGDGSSIDAVIWFSDLRGFTALAQSRSESDVLKILNGYFGTVTEAIEDQSGEVLKFIGDAILAIFPYEDDVHHAIAKAEAAALKVVNADAFQNDIEFGIGLHTGTVFYGNVGGGNRLDFTVIGNSVNIASRIEGLCSSLNMPLLASAEFVGMSTRPWQSHGKHQLKGVCEPLEVFAPTT</sequence>
<feature type="domain" description="Guanylate cyclase" evidence="1">
    <location>
        <begin position="214"/>
        <end position="337"/>
    </location>
</feature>
<proteinExistence type="predicted"/>
<dbReference type="SUPFAM" id="SSF55073">
    <property type="entry name" value="Nucleotide cyclase"/>
    <property type="match status" value="1"/>
</dbReference>
<evidence type="ECO:0000313" key="2">
    <source>
        <dbReference type="EMBL" id="EEE46412.1"/>
    </source>
</evidence>